<dbReference type="SMART" id="SM00034">
    <property type="entry name" value="CLECT"/>
    <property type="match status" value="2"/>
</dbReference>
<dbReference type="Gene3D" id="3.10.100.10">
    <property type="entry name" value="Mannose-Binding Protein A, subunit A"/>
    <property type="match status" value="2"/>
</dbReference>
<evidence type="ECO:0000259" key="2">
    <source>
        <dbReference type="PROSITE" id="PS50041"/>
    </source>
</evidence>
<dbReference type="EMBL" id="HE600968">
    <property type="protein sequence ID" value="CAP21854.2"/>
    <property type="molecule type" value="Genomic_DNA"/>
</dbReference>
<dbReference type="Proteomes" id="UP000008549">
    <property type="component" value="Unassembled WGS sequence"/>
</dbReference>
<dbReference type="InterPro" id="IPR016187">
    <property type="entry name" value="CTDL_fold"/>
</dbReference>
<dbReference type="WormBase" id="CBG00399">
    <property type="protein sequence ID" value="CBP48513"/>
    <property type="gene ID" value="WBGene00023791"/>
</dbReference>
<dbReference type="KEGG" id="cbr:CBG_00399"/>
<feature type="chain" id="PRO_5002732019" evidence="1">
    <location>
        <begin position="18"/>
        <end position="371"/>
    </location>
</feature>
<dbReference type="OMA" id="DDMKECS"/>
<dbReference type="InterPro" id="IPR016186">
    <property type="entry name" value="C-type_lectin-like/link_sf"/>
</dbReference>
<gene>
    <name evidence="3 5" type="ORF">CBG00399</name>
    <name evidence="3" type="ORF">CBG_00399</name>
</gene>
<evidence type="ECO:0000313" key="4">
    <source>
        <dbReference type="Proteomes" id="UP000008549"/>
    </source>
</evidence>
<dbReference type="CDD" id="cd00037">
    <property type="entry name" value="CLECT"/>
    <property type="match status" value="2"/>
</dbReference>
<dbReference type="GeneID" id="8574375"/>
<proteinExistence type="predicted"/>
<dbReference type="GO" id="GO:0030246">
    <property type="term" value="F:carbohydrate binding"/>
    <property type="evidence" value="ECO:0000318"/>
    <property type="project" value="GO_Central"/>
</dbReference>
<reference evidence="3 4" key="1">
    <citation type="journal article" date="2003" name="PLoS Biol.">
        <title>The genome sequence of Caenorhabditis briggsae: a platform for comparative genomics.</title>
        <authorList>
            <person name="Stein L.D."/>
            <person name="Bao Z."/>
            <person name="Blasiar D."/>
            <person name="Blumenthal T."/>
            <person name="Brent M.R."/>
            <person name="Chen N."/>
            <person name="Chinwalla A."/>
            <person name="Clarke L."/>
            <person name="Clee C."/>
            <person name="Coghlan A."/>
            <person name="Coulson A."/>
            <person name="D'Eustachio P."/>
            <person name="Fitch D.H."/>
            <person name="Fulton L.A."/>
            <person name="Fulton R.E."/>
            <person name="Griffiths-Jones S."/>
            <person name="Harris T.W."/>
            <person name="Hillier L.W."/>
            <person name="Kamath R."/>
            <person name="Kuwabara P.E."/>
            <person name="Mardis E.R."/>
            <person name="Marra M.A."/>
            <person name="Miner T.L."/>
            <person name="Minx P."/>
            <person name="Mullikin J.C."/>
            <person name="Plumb R.W."/>
            <person name="Rogers J."/>
            <person name="Schein J.E."/>
            <person name="Sohrmann M."/>
            <person name="Spieth J."/>
            <person name="Stajich J.E."/>
            <person name="Wei C."/>
            <person name="Willey D."/>
            <person name="Wilson R.K."/>
            <person name="Durbin R."/>
            <person name="Waterston R.H."/>
        </authorList>
    </citation>
    <scope>NUCLEOTIDE SEQUENCE [LARGE SCALE GENOMIC DNA]</scope>
    <source>
        <strain evidence="3 4">AF16</strain>
    </source>
</reference>
<dbReference type="eggNOG" id="KOG4297">
    <property type="taxonomic scope" value="Eukaryota"/>
</dbReference>
<evidence type="ECO:0000256" key="1">
    <source>
        <dbReference type="SAM" id="SignalP"/>
    </source>
</evidence>
<dbReference type="InterPro" id="IPR001304">
    <property type="entry name" value="C-type_lectin-like"/>
</dbReference>
<dbReference type="STRING" id="6238.A8WMZ9"/>
<evidence type="ECO:0000313" key="3">
    <source>
        <dbReference type="EMBL" id="CAP21854.2"/>
    </source>
</evidence>
<sequence>MNQLVLDLHILLALCFGVWNMAIEEKVGKQAMIGNFLKHNRGAIRGSKDDDLNSILKSQLDLPSSVLFDPSSNLLILSDEVGTAPCASGWTRYSVNGMCYKQSKKEMSWYAGEEYCVEEVSGGHLASVHNEAESRWLNAQFRDKSGHMDAWIGMRRDCDNVTYIWTDGTPVDFWFWQPHYPQSEFAEYSCVTLWEYDELHYIDGYVAGQWDDMILCSQTSGTVALCKYDPNALTGDCSPKCDKFWISYEGSCYGIVKGPANYVTSKAGCEAFGGEIAVITDDAMNEAIRKAFSTNDDTFIVHQAWIGESSYSNWAPGKPNKAQGADYTKYCNVMTLSIVNSGSEFGFSRGVWMDYPCSLTQEYVLCKQVNK</sequence>
<keyword evidence="4" id="KW-1185">Reference proteome</keyword>
<feature type="signal peptide" evidence="1">
    <location>
        <begin position="1"/>
        <end position="17"/>
    </location>
</feature>
<name>A8WMZ9_CAEBR</name>
<keyword evidence="1" id="KW-0732">Signal</keyword>
<dbReference type="InterPro" id="IPR050111">
    <property type="entry name" value="C-type_lectin/snaclec_domain"/>
</dbReference>
<dbReference type="HOGENOM" id="CLU_028559_0_0_1"/>
<organism evidence="3 4">
    <name type="scientific">Caenorhabditis briggsae</name>
    <dbReference type="NCBI Taxonomy" id="6238"/>
    <lineage>
        <taxon>Eukaryota</taxon>
        <taxon>Metazoa</taxon>
        <taxon>Ecdysozoa</taxon>
        <taxon>Nematoda</taxon>
        <taxon>Chromadorea</taxon>
        <taxon>Rhabditida</taxon>
        <taxon>Rhabditina</taxon>
        <taxon>Rhabditomorpha</taxon>
        <taxon>Rhabditoidea</taxon>
        <taxon>Rhabditidae</taxon>
        <taxon>Peloderinae</taxon>
        <taxon>Caenorhabditis</taxon>
    </lineage>
</organism>
<dbReference type="SUPFAM" id="SSF56436">
    <property type="entry name" value="C-type lectin-like"/>
    <property type="match status" value="2"/>
</dbReference>
<feature type="domain" description="C-type lectin" evidence="2">
    <location>
        <begin position="95"/>
        <end position="212"/>
    </location>
</feature>
<dbReference type="GO" id="GO:0038187">
    <property type="term" value="F:pattern recognition receptor activity"/>
    <property type="evidence" value="ECO:0000318"/>
    <property type="project" value="GO_Central"/>
</dbReference>
<dbReference type="Pfam" id="PF00059">
    <property type="entry name" value="Lectin_C"/>
    <property type="match status" value="1"/>
</dbReference>
<feature type="domain" description="C-type lectin" evidence="2">
    <location>
        <begin position="248"/>
        <end position="364"/>
    </location>
</feature>
<accession>A8WMZ9</accession>
<dbReference type="InParanoid" id="A8WMZ9"/>
<reference evidence="3 4" key="2">
    <citation type="journal article" date="2011" name="PLoS Genet.">
        <title>Caenorhabditis briggsae recombinant inbred line genotypes reveal inter-strain incompatibility and the evolution of recombination.</title>
        <authorList>
            <person name="Ross J.A."/>
            <person name="Koboldt D.C."/>
            <person name="Staisch J.E."/>
            <person name="Chamberlin H.M."/>
            <person name="Gupta B.P."/>
            <person name="Miller R.D."/>
            <person name="Baird S.E."/>
            <person name="Haag E.S."/>
        </authorList>
    </citation>
    <scope>NUCLEOTIDE SEQUENCE [LARGE SCALE GENOMIC DNA]</scope>
    <source>
        <strain evidence="3 4">AF16</strain>
    </source>
</reference>
<dbReference type="RefSeq" id="XP_045091561.1">
    <property type="nucleotide sequence ID" value="XM_045244737.1"/>
</dbReference>
<dbReference type="GO" id="GO:0006955">
    <property type="term" value="P:immune response"/>
    <property type="evidence" value="ECO:0000318"/>
    <property type="project" value="GO_Central"/>
</dbReference>
<dbReference type="AlphaFoldDB" id="A8WMZ9"/>
<dbReference type="CTD" id="8574375"/>
<evidence type="ECO:0000313" key="5">
    <source>
        <dbReference type="WormBase" id="CBG00399"/>
    </source>
</evidence>
<dbReference type="PROSITE" id="PS50041">
    <property type="entry name" value="C_TYPE_LECTIN_2"/>
    <property type="match status" value="2"/>
</dbReference>
<dbReference type="GO" id="GO:0009897">
    <property type="term" value="C:external side of plasma membrane"/>
    <property type="evidence" value="ECO:0000318"/>
    <property type="project" value="GO_Central"/>
</dbReference>
<dbReference type="PANTHER" id="PTHR22803">
    <property type="entry name" value="MANNOSE, PHOSPHOLIPASE, LECTIN RECEPTOR RELATED"/>
    <property type="match status" value="1"/>
</dbReference>
<protein>
    <submittedName>
        <fullName evidence="3">Protein CBG00399</fullName>
    </submittedName>
</protein>